<evidence type="ECO:0000256" key="2">
    <source>
        <dbReference type="SAM" id="Phobius"/>
    </source>
</evidence>
<dbReference type="STRING" id="1302250.GCA_001313225_03148"/>
<feature type="region of interest" description="Disordered" evidence="1">
    <location>
        <begin position="40"/>
        <end position="69"/>
    </location>
</feature>
<dbReference type="Proteomes" id="UP000198402">
    <property type="component" value="Unassembled WGS sequence"/>
</dbReference>
<evidence type="ECO:0000313" key="5">
    <source>
        <dbReference type="Proteomes" id="UP000198402"/>
    </source>
</evidence>
<evidence type="ECO:0000256" key="1">
    <source>
        <dbReference type="SAM" id="MobiDB-lite"/>
    </source>
</evidence>
<keyword evidence="2" id="KW-1133">Transmembrane helix</keyword>
<sequence length="397" mass="43597">MPEELKYCPNCGAEVSATDEFCGKCGFDLKAFRAGQAKPAKPASSGVKPTVTAHTTDRQPRMAKAKRIAGRKPRKRWPWIIGGIVLLLVICFVGGSWYYSKSNQAARLATAVTSTDDDDIAAAVVDDNGQKVDDDAVKPLQSLYEGDANARSAIKQAVKTQNSSQAPFQMVKSGHYLFFDRYVLQTKAFGLTIKTNVKDATVTNNGDSLSTKPISGGYTVASLFPGRYSLQVVGNVSGSSQSVTKVLPSIDIYKQLDNTVSLKAKAPQTAAAQTPAPQNNNSDQSSDSNNNSNDDNGGSTDYSYDKSLRNDNTDDDILIGDWRSSEGTWEFDDDGTYEGEDTNNNDLKGHWEVVYHKGNYWNIKFDHDDGQTDVEPYRYENGQLVQCQLKIHWHVDD</sequence>
<keyword evidence="2" id="KW-0812">Transmembrane</keyword>
<dbReference type="AlphaFoldDB" id="A0A1Z5IFZ5"/>
<feature type="compositionally biased region" description="Low complexity" evidence="1">
    <location>
        <begin position="265"/>
        <end position="299"/>
    </location>
</feature>
<dbReference type="InterPro" id="IPR026870">
    <property type="entry name" value="Zinc_ribbon_dom"/>
</dbReference>
<gene>
    <name evidence="4" type="ORF">IWT126_00730</name>
</gene>
<comment type="caution">
    <text evidence="4">The sequence shown here is derived from an EMBL/GenBank/DDBJ whole genome shotgun (WGS) entry which is preliminary data.</text>
</comment>
<proteinExistence type="predicted"/>
<feature type="domain" description="Zinc-ribbon" evidence="3">
    <location>
        <begin position="7"/>
        <end position="29"/>
    </location>
</feature>
<dbReference type="RefSeq" id="WP_054656278.1">
    <property type="nucleotide sequence ID" value="NZ_BBFL01000018.1"/>
</dbReference>
<reference evidence="4 5" key="1">
    <citation type="submission" date="2015-11" db="EMBL/GenBank/DDBJ databases">
        <title>Draft genome sequences of new species of the genus Lactobacillus isolated from orchardgrass silage.</title>
        <authorList>
            <person name="Tohno M."/>
            <person name="Tanizawa Y."/>
            <person name="Arita M."/>
        </authorList>
    </citation>
    <scope>NUCLEOTIDE SEQUENCE [LARGE SCALE GENOMIC DNA]</scope>
    <source>
        <strain evidence="4 5">IWT126</strain>
    </source>
</reference>
<feature type="transmembrane region" description="Helical" evidence="2">
    <location>
        <begin position="77"/>
        <end position="99"/>
    </location>
</feature>
<dbReference type="PANTHER" id="PTHR40038:SF1">
    <property type="entry name" value="MEMBRANE-ASSOCIATED PROTEIN TCAA"/>
    <property type="match status" value="1"/>
</dbReference>
<keyword evidence="2" id="KW-0472">Membrane</keyword>
<evidence type="ECO:0000313" key="4">
    <source>
        <dbReference type="EMBL" id="GAX00715.1"/>
    </source>
</evidence>
<dbReference type="PANTHER" id="PTHR40038">
    <property type="entry name" value="MEMBRANE-ASSOCIATED PROTEIN TCAA"/>
    <property type="match status" value="1"/>
</dbReference>
<dbReference type="OrthoDB" id="2168731at2"/>
<name>A0A1Z5IFZ5_9LACO</name>
<dbReference type="EMBL" id="BCMG01000003">
    <property type="protein sequence ID" value="GAX00715.1"/>
    <property type="molecule type" value="Genomic_DNA"/>
</dbReference>
<protein>
    <submittedName>
        <fullName evidence="4">Membrane protein</fullName>
    </submittedName>
</protein>
<keyword evidence="5" id="KW-1185">Reference proteome</keyword>
<organism evidence="4 5">
    <name type="scientific">Secundilactobacillus silagei JCM 19001</name>
    <dbReference type="NCBI Taxonomy" id="1302250"/>
    <lineage>
        <taxon>Bacteria</taxon>
        <taxon>Bacillati</taxon>
        <taxon>Bacillota</taxon>
        <taxon>Bacilli</taxon>
        <taxon>Lactobacillales</taxon>
        <taxon>Lactobacillaceae</taxon>
        <taxon>Secundilactobacillus</taxon>
    </lineage>
</organism>
<evidence type="ECO:0000259" key="3">
    <source>
        <dbReference type="Pfam" id="PF13240"/>
    </source>
</evidence>
<feature type="region of interest" description="Disordered" evidence="1">
    <location>
        <begin position="265"/>
        <end position="310"/>
    </location>
</feature>
<dbReference type="Pfam" id="PF13240">
    <property type="entry name" value="Zn_Ribbon_1"/>
    <property type="match status" value="1"/>
</dbReference>
<accession>A0A1Z5IFZ5</accession>